<evidence type="ECO:0000313" key="2">
    <source>
        <dbReference type="EMBL" id="STQ85597.1"/>
    </source>
</evidence>
<protein>
    <submittedName>
        <fullName evidence="2">Uncharacterized protein</fullName>
    </submittedName>
</protein>
<dbReference type="Proteomes" id="UP000255139">
    <property type="component" value="Unassembled WGS sequence"/>
</dbReference>
<gene>
    <name evidence="2" type="ORF">NCTC12714_00383</name>
</gene>
<proteinExistence type="predicted"/>
<accession>A0A099TVK0</accession>
<keyword evidence="1" id="KW-0472">Membrane</keyword>
<feature type="transmembrane region" description="Helical" evidence="1">
    <location>
        <begin position="25"/>
        <end position="45"/>
    </location>
</feature>
<keyword evidence="3" id="KW-1185">Reference proteome</keyword>
<reference evidence="2 3" key="1">
    <citation type="submission" date="2018-06" db="EMBL/GenBank/DDBJ databases">
        <authorList>
            <consortium name="Pathogen Informatics"/>
            <person name="Doyle S."/>
        </authorList>
    </citation>
    <scope>NUCLEOTIDE SEQUENCE [LARGE SCALE GENOMIC DNA]</scope>
    <source>
        <strain evidence="2 3">NCTC12714</strain>
    </source>
</reference>
<organism evidence="2 3">
    <name type="scientific">Helicobacter muridarum</name>
    <dbReference type="NCBI Taxonomy" id="216"/>
    <lineage>
        <taxon>Bacteria</taxon>
        <taxon>Pseudomonadati</taxon>
        <taxon>Campylobacterota</taxon>
        <taxon>Epsilonproteobacteria</taxon>
        <taxon>Campylobacterales</taxon>
        <taxon>Helicobacteraceae</taxon>
        <taxon>Helicobacter</taxon>
    </lineage>
</organism>
<sequence>MSILYSILSTVSISKISIMLQSAPFMYTIIVALFCCICLLIYVFSRYMIFSFRLLIAWIISCLVTLLLLAMDNVDTKALSISINSQIILSFASCVIILILYIISIISNKPKKRKKRYNKVNLSTRILGSDVWWAKTIGFIALVAFCCVFNIGLFVSCSLLYL</sequence>
<dbReference type="AlphaFoldDB" id="A0A099TVK0"/>
<evidence type="ECO:0000313" key="3">
    <source>
        <dbReference type="Proteomes" id="UP000255139"/>
    </source>
</evidence>
<keyword evidence="1" id="KW-0812">Transmembrane</keyword>
<feature type="transmembrane region" description="Helical" evidence="1">
    <location>
        <begin position="52"/>
        <end position="71"/>
    </location>
</feature>
<keyword evidence="1" id="KW-1133">Transmembrane helix</keyword>
<dbReference type="EMBL" id="UGJE01000002">
    <property type="protein sequence ID" value="STQ85597.1"/>
    <property type="molecule type" value="Genomic_DNA"/>
</dbReference>
<feature type="transmembrane region" description="Helical" evidence="1">
    <location>
        <begin position="83"/>
        <end position="106"/>
    </location>
</feature>
<evidence type="ECO:0000256" key="1">
    <source>
        <dbReference type="SAM" id="Phobius"/>
    </source>
</evidence>
<feature type="transmembrane region" description="Helical" evidence="1">
    <location>
        <begin position="137"/>
        <end position="161"/>
    </location>
</feature>
<name>A0A099TVK0_9HELI</name>